<dbReference type="Gene3D" id="1.10.101.10">
    <property type="entry name" value="PGBD-like superfamily/PGBD"/>
    <property type="match status" value="1"/>
</dbReference>
<sequence>MPRSYASDLLVDGIDLGAQRSLVLPDRPRHRRSDLFMLLLAALASGTVLANAFVFQDGRRESGGTPVPTPTPAASRPAAAAPAPEPAARAGAPVETPAAPVAAATPLPPVKPPAPKPAAKAESVAKPDGGIAALANQAGAANPAAAAAPVRPPADVAVSARMLEVQKALARLGYGPVRIDGRASEATEKAIKDFERDRRLPVTGQISDRLVRELNAVAGFSIQ</sequence>
<evidence type="ECO:0000256" key="2">
    <source>
        <dbReference type="SAM" id="Phobius"/>
    </source>
</evidence>
<dbReference type="SUPFAM" id="SSF47090">
    <property type="entry name" value="PGBD-like"/>
    <property type="match status" value="1"/>
</dbReference>
<dbReference type="Proteomes" id="UP001597299">
    <property type="component" value="Unassembled WGS sequence"/>
</dbReference>
<feature type="compositionally biased region" description="Low complexity" evidence="1">
    <location>
        <begin position="72"/>
        <end position="105"/>
    </location>
</feature>
<dbReference type="RefSeq" id="WP_213350475.1">
    <property type="nucleotide sequence ID" value="NZ_JAHBGB010000002.1"/>
</dbReference>
<feature type="domain" description="Peptidoglycan binding-like" evidence="3">
    <location>
        <begin position="162"/>
        <end position="209"/>
    </location>
</feature>
<dbReference type="InterPro" id="IPR036365">
    <property type="entry name" value="PGBD-like_sf"/>
</dbReference>
<accession>A0ABW4YXQ9</accession>
<reference evidence="5" key="1">
    <citation type="journal article" date="2019" name="Int. J. Syst. Evol. Microbiol.">
        <title>The Global Catalogue of Microorganisms (GCM) 10K type strain sequencing project: providing services to taxonomists for standard genome sequencing and annotation.</title>
        <authorList>
            <consortium name="The Broad Institute Genomics Platform"/>
            <consortium name="The Broad Institute Genome Sequencing Center for Infectious Disease"/>
            <person name="Wu L."/>
            <person name="Ma J."/>
        </authorList>
    </citation>
    <scope>NUCLEOTIDE SEQUENCE [LARGE SCALE GENOMIC DNA]</scope>
    <source>
        <strain evidence="5">CCM 7435</strain>
    </source>
</reference>
<dbReference type="InterPro" id="IPR002477">
    <property type="entry name" value="Peptidoglycan-bd-like"/>
</dbReference>
<proteinExistence type="predicted"/>
<feature type="transmembrane region" description="Helical" evidence="2">
    <location>
        <begin position="35"/>
        <end position="55"/>
    </location>
</feature>
<dbReference type="EMBL" id="JBHUHD010000001">
    <property type="protein sequence ID" value="MFD2140987.1"/>
    <property type="molecule type" value="Genomic_DNA"/>
</dbReference>
<evidence type="ECO:0000259" key="3">
    <source>
        <dbReference type="Pfam" id="PF01471"/>
    </source>
</evidence>
<dbReference type="Pfam" id="PF01471">
    <property type="entry name" value="PG_binding_1"/>
    <property type="match status" value="1"/>
</dbReference>
<evidence type="ECO:0000313" key="5">
    <source>
        <dbReference type="Proteomes" id="UP001597299"/>
    </source>
</evidence>
<name>A0ABW4YXQ9_9HYPH</name>
<keyword evidence="5" id="KW-1185">Reference proteome</keyword>
<evidence type="ECO:0000313" key="4">
    <source>
        <dbReference type="EMBL" id="MFD2140987.1"/>
    </source>
</evidence>
<comment type="caution">
    <text evidence="4">The sequence shown here is derived from an EMBL/GenBank/DDBJ whole genome shotgun (WGS) entry which is preliminary data.</text>
</comment>
<organism evidence="4 5">
    <name type="scientific">Ancylobacter oerskovii</name>
    <dbReference type="NCBI Taxonomy" id="459519"/>
    <lineage>
        <taxon>Bacteria</taxon>
        <taxon>Pseudomonadati</taxon>
        <taxon>Pseudomonadota</taxon>
        <taxon>Alphaproteobacteria</taxon>
        <taxon>Hyphomicrobiales</taxon>
        <taxon>Xanthobacteraceae</taxon>
        <taxon>Ancylobacter</taxon>
    </lineage>
</organism>
<evidence type="ECO:0000256" key="1">
    <source>
        <dbReference type="SAM" id="MobiDB-lite"/>
    </source>
</evidence>
<keyword evidence="2" id="KW-0812">Transmembrane</keyword>
<feature type="region of interest" description="Disordered" evidence="1">
    <location>
        <begin position="60"/>
        <end position="124"/>
    </location>
</feature>
<keyword evidence="2" id="KW-1133">Transmembrane helix</keyword>
<keyword evidence="2" id="KW-0472">Membrane</keyword>
<feature type="compositionally biased region" description="Pro residues" evidence="1">
    <location>
        <begin position="106"/>
        <end position="116"/>
    </location>
</feature>
<dbReference type="InterPro" id="IPR036366">
    <property type="entry name" value="PGBDSf"/>
</dbReference>
<protein>
    <submittedName>
        <fullName evidence="4">Peptidoglycan-binding protein</fullName>
    </submittedName>
</protein>
<gene>
    <name evidence="4" type="ORF">ACFSNC_11290</name>
</gene>